<proteinExistence type="predicted"/>
<organism evidence="2 3">
    <name type="scientific">Coemansia guatemalensis</name>
    <dbReference type="NCBI Taxonomy" id="2761395"/>
    <lineage>
        <taxon>Eukaryota</taxon>
        <taxon>Fungi</taxon>
        <taxon>Fungi incertae sedis</taxon>
        <taxon>Zoopagomycota</taxon>
        <taxon>Kickxellomycotina</taxon>
        <taxon>Kickxellomycetes</taxon>
        <taxon>Kickxellales</taxon>
        <taxon>Kickxellaceae</taxon>
        <taxon>Coemansia</taxon>
    </lineage>
</organism>
<dbReference type="OrthoDB" id="5596871at2759"/>
<feature type="region of interest" description="Disordered" evidence="1">
    <location>
        <begin position="379"/>
        <end position="399"/>
    </location>
</feature>
<feature type="region of interest" description="Disordered" evidence="1">
    <location>
        <begin position="187"/>
        <end position="207"/>
    </location>
</feature>
<comment type="caution">
    <text evidence="2">The sequence shown here is derived from an EMBL/GenBank/DDBJ whole genome shotgun (WGS) entry which is preliminary data.</text>
</comment>
<protein>
    <submittedName>
        <fullName evidence="2">Uncharacterized protein</fullName>
    </submittedName>
</protein>
<feature type="compositionally biased region" description="Low complexity" evidence="1">
    <location>
        <begin position="188"/>
        <end position="200"/>
    </location>
</feature>
<dbReference type="EMBL" id="JANBUO010000642">
    <property type="protein sequence ID" value="KAJ2802564.1"/>
    <property type="molecule type" value="Genomic_DNA"/>
</dbReference>
<evidence type="ECO:0000256" key="1">
    <source>
        <dbReference type="SAM" id="MobiDB-lite"/>
    </source>
</evidence>
<keyword evidence="3" id="KW-1185">Reference proteome</keyword>
<evidence type="ECO:0000313" key="3">
    <source>
        <dbReference type="Proteomes" id="UP001140094"/>
    </source>
</evidence>
<evidence type="ECO:0000313" key="2">
    <source>
        <dbReference type="EMBL" id="KAJ2802564.1"/>
    </source>
</evidence>
<name>A0A9W8LTX6_9FUNG</name>
<sequence length="399" mass="42807">MHASLPYAQARLRSEPVAEVCGFVASNTPTRLAATRRSCGMAAAKGTPSKQLAHVSPLRRSPSLLGRSHYTENAAVEKQQYGRALEILRTLLASATITADCSEKTKGADPEPAVQWDLELAQKRAAFVEALRELQHPHADTIEAINALLANRTSLGLLTAATASGYAANTGNDEDDDDMELPLTIFNSSGSPANSMSSSLDSDESAETLANSGVCDNGLLDEDELALVDAEEQPDQSSEPSFIEAWAAGELWSGAASRRSASICSDSTLDGASEAMRVHSSCLAEDAAPAAIPDDMGICWPLDDLTGASARSWGRFYADLGEVRVPTRFRVPQNSLSMLATEQLMMRNDKIVCPLKNRLQEVNPRRQCFEDYIRATGTVPPSPSTVKPRSPLRSEVKAS</sequence>
<dbReference type="AlphaFoldDB" id="A0A9W8LTX6"/>
<reference evidence="2" key="1">
    <citation type="submission" date="2022-07" db="EMBL/GenBank/DDBJ databases">
        <title>Phylogenomic reconstructions and comparative analyses of Kickxellomycotina fungi.</title>
        <authorList>
            <person name="Reynolds N.K."/>
            <person name="Stajich J.E."/>
            <person name="Barry K."/>
            <person name="Grigoriev I.V."/>
            <person name="Crous P."/>
            <person name="Smith M.E."/>
        </authorList>
    </citation>
    <scope>NUCLEOTIDE SEQUENCE</scope>
    <source>
        <strain evidence="2">NRRL 1565</strain>
    </source>
</reference>
<dbReference type="Proteomes" id="UP001140094">
    <property type="component" value="Unassembled WGS sequence"/>
</dbReference>
<gene>
    <name evidence="2" type="ORF">H4R20_003232</name>
</gene>
<accession>A0A9W8LTX6</accession>